<name>L1JL55_GUITC</name>
<dbReference type="OrthoDB" id="10597485at2759"/>
<evidence type="ECO:0000256" key="1">
    <source>
        <dbReference type="SAM" id="SignalP"/>
    </source>
</evidence>
<dbReference type="Gene3D" id="1.25.40.10">
    <property type="entry name" value="Tetratricopeptide repeat domain"/>
    <property type="match status" value="2"/>
</dbReference>
<organism evidence="2">
    <name type="scientific">Guillardia theta (strain CCMP2712)</name>
    <name type="common">Cryptophyte</name>
    <dbReference type="NCBI Taxonomy" id="905079"/>
    <lineage>
        <taxon>Eukaryota</taxon>
        <taxon>Cryptophyceae</taxon>
        <taxon>Pyrenomonadales</taxon>
        <taxon>Geminigeraceae</taxon>
        <taxon>Guillardia</taxon>
    </lineage>
</organism>
<dbReference type="Pfam" id="PF13432">
    <property type="entry name" value="TPR_16"/>
    <property type="match status" value="2"/>
</dbReference>
<reference evidence="4" key="2">
    <citation type="submission" date="2012-11" db="EMBL/GenBank/DDBJ databases">
        <authorList>
            <person name="Kuo A."/>
            <person name="Curtis B.A."/>
            <person name="Tanifuji G."/>
            <person name="Burki F."/>
            <person name="Gruber A."/>
            <person name="Irimia M."/>
            <person name="Maruyama S."/>
            <person name="Arias M.C."/>
            <person name="Ball S.G."/>
            <person name="Gile G.H."/>
            <person name="Hirakawa Y."/>
            <person name="Hopkins J.F."/>
            <person name="Rensing S.A."/>
            <person name="Schmutz J."/>
            <person name="Symeonidi A."/>
            <person name="Elias M."/>
            <person name="Eveleigh R.J."/>
            <person name="Herman E.K."/>
            <person name="Klute M.J."/>
            <person name="Nakayama T."/>
            <person name="Obornik M."/>
            <person name="Reyes-Prieto A."/>
            <person name="Armbrust E.V."/>
            <person name="Aves S.J."/>
            <person name="Beiko R.G."/>
            <person name="Coutinho P."/>
            <person name="Dacks J.B."/>
            <person name="Durnford D.G."/>
            <person name="Fast N.M."/>
            <person name="Green B.R."/>
            <person name="Grisdale C."/>
            <person name="Hempe F."/>
            <person name="Henrissat B."/>
            <person name="Hoppner M.P."/>
            <person name="Ishida K.-I."/>
            <person name="Kim E."/>
            <person name="Koreny L."/>
            <person name="Kroth P.G."/>
            <person name="Liu Y."/>
            <person name="Malik S.-B."/>
            <person name="Maier U.G."/>
            <person name="McRose D."/>
            <person name="Mock T."/>
            <person name="Neilson J.A."/>
            <person name="Onodera N.T."/>
            <person name="Poole A.M."/>
            <person name="Pritham E.J."/>
            <person name="Richards T.A."/>
            <person name="Rocap G."/>
            <person name="Roy S.W."/>
            <person name="Sarai C."/>
            <person name="Schaack S."/>
            <person name="Shirato S."/>
            <person name="Slamovits C.H."/>
            <person name="Spencer D.F."/>
            <person name="Suzuki S."/>
            <person name="Worden A.Z."/>
            <person name="Zauner S."/>
            <person name="Barry K."/>
            <person name="Bell C."/>
            <person name="Bharti A.K."/>
            <person name="Crow J.A."/>
            <person name="Grimwood J."/>
            <person name="Kramer R."/>
            <person name="Lindquist E."/>
            <person name="Lucas S."/>
            <person name="Salamov A."/>
            <person name="McFadden G.I."/>
            <person name="Lane C.E."/>
            <person name="Keeling P.J."/>
            <person name="Gray M.W."/>
            <person name="Grigoriev I.V."/>
            <person name="Archibald J.M."/>
        </authorList>
    </citation>
    <scope>NUCLEOTIDE SEQUENCE</scope>
    <source>
        <strain evidence="4">CCMP2712</strain>
    </source>
</reference>
<dbReference type="PaxDb" id="55529-EKX48800"/>
<dbReference type="InterPro" id="IPR011990">
    <property type="entry name" value="TPR-like_helical_dom_sf"/>
</dbReference>
<sequence>MAQRTAAWLLIVMLAQMRGEATEPEDMLVKAAGLYSHGSMAECVRVLQTSIEQDKDQALAHLMLGQALRSLQRWPEAIDAFLAVKRCTAPVPREVREQAGIHHGRALMELDRWEEAIAAFEETWSRHPESSDALFRFLYLQHFACNFTRRDELLLTARRRLVEELKVAGRSAMTPSQALMMLDARELKLLAKSFAHGHIVEGKRTRTCSLPLTVFLTSPEGQQGGSLAVELRL</sequence>
<dbReference type="EnsemblProtists" id="EKX48800">
    <property type="protein sequence ID" value="EKX48800"/>
    <property type="gene ID" value="GUITHDRAFT_151690"/>
</dbReference>
<protein>
    <submittedName>
        <fullName evidence="2 3">Uncharacterized protein</fullName>
    </submittedName>
</protein>
<evidence type="ECO:0000313" key="2">
    <source>
        <dbReference type="EMBL" id="EKX48800.1"/>
    </source>
</evidence>
<dbReference type="RefSeq" id="XP_005835780.1">
    <property type="nucleotide sequence ID" value="XM_005835723.1"/>
</dbReference>
<dbReference type="SUPFAM" id="SSF48452">
    <property type="entry name" value="TPR-like"/>
    <property type="match status" value="1"/>
</dbReference>
<dbReference type="GeneID" id="17305476"/>
<keyword evidence="4" id="KW-1185">Reference proteome</keyword>
<dbReference type="AlphaFoldDB" id="L1JL55"/>
<dbReference type="HOGENOM" id="CLU_1191831_0_0_1"/>
<gene>
    <name evidence="2" type="ORF">GUITHDRAFT_151690</name>
</gene>
<feature type="chain" id="PRO_5008771494" evidence="1">
    <location>
        <begin position="22"/>
        <end position="233"/>
    </location>
</feature>
<dbReference type="KEGG" id="gtt:GUITHDRAFT_151690"/>
<evidence type="ECO:0000313" key="4">
    <source>
        <dbReference type="Proteomes" id="UP000011087"/>
    </source>
</evidence>
<dbReference type="EMBL" id="JH992984">
    <property type="protein sequence ID" value="EKX48800.1"/>
    <property type="molecule type" value="Genomic_DNA"/>
</dbReference>
<proteinExistence type="predicted"/>
<keyword evidence="1" id="KW-0732">Signal</keyword>
<reference evidence="2 4" key="1">
    <citation type="journal article" date="2012" name="Nature">
        <title>Algal genomes reveal evolutionary mosaicism and the fate of nucleomorphs.</title>
        <authorList>
            <consortium name="DOE Joint Genome Institute"/>
            <person name="Curtis B.A."/>
            <person name="Tanifuji G."/>
            <person name="Burki F."/>
            <person name="Gruber A."/>
            <person name="Irimia M."/>
            <person name="Maruyama S."/>
            <person name="Arias M.C."/>
            <person name="Ball S.G."/>
            <person name="Gile G.H."/>
            <person name="Hirakawa Y."/>
            <person name="Hopkins J.F."/>
            <person name="Kuo A."/>
            <person name="Rensing S.A."/>
            <person name="Schmutz J."/>
            <person name="Symeonidi A."/>
            <person name="Elias M."/>
            <person name="Eveleigh R.J."/>
            <person name="Herman E.K."/>
            <person name="Klute M.J."/>
            <person name="Nakayama T."/>
            <person name="Obornik M."/>
            <person name="Reyes-Prieto A."/>
            <person name="Armbrust E.V."/>
            <person name="Aves S.J."/>
            <person name="Beiko R.G."/>
            <person name="Coutinho P."/>
            <person name="Dacks J.B."/>
            <person name="Durnford D.G."/>
            <person name="Fast N.M."/>
            <person name="Green B.R."/>
            <person name="Grisdale C.J."/>
            <person name="Hempel F."/>
            <person name="Henrissat B."/>
            <person name="Hoppner M.P."/>
            <person name="Ishida K."/>
            <person name="Kim E."/>
            <person name="Koreny L."/>
            <person name="Kroth P.G."/>
            <person name="Liu Y."/>
            <person name="Malik S.B."/>
            <person name="Maier U.G."/>
            <person name="McRose D."/>
            <person name="Mock T."/>
            <person name="Neilson J.A."/>
            <person name="Onodera N.T."/>
            <person name="Poole A.M."/>
            <person name="Pritham E.J."/>
            <person name="Richards T.A."/>
            <person name="Rocap G."/>
            <person name="Roy S.W."/>
            <person name="Sarai C."/>
            <person name="Schaack S."/>
            <person name="Shirato S."/>
            <person name="Slamovits C.H."/>
            <person name="Spencer D.F."/>
            <person name="Suzuki S."/>
            <person name="Worden A.Z."/>
            <person name="Zauner S."/>
            <person name="Barry K."/>
            <person name="Bell C."/>
            <person name="Bharti A.K."/>
            <person name="Crow J.A."/>
            <person name="Grimwood J."/>
            <person name="Kramer R."/>
            <person name="Lindquist E."/>
            <person name="Lucas S."/>
            <person name="Salamov A."/>
            <person name="McFadden G.I."/>
            <person name="Lane C.E."/>
            <person name="Keeling P.J."/>
            <person name="Gray M.W."/>
            <person name="Grigoriev I.V."/>
            <person name="Archibald J.M."/>
        </authorList>
    </citation>
    <scope>NUCLEOTIDE SEQUENCE</scope>
    <source>
        <strain evidence="2 4">CCMP2712</strain>
    </source>
</reference>
<reference evidence="3" key="3">
    <citation type="submission" date="2015-06" db="UniProtKB">
        <authorList>
            <consortium name="EnsemblProtists"/>
        </authorList>
    </citation>
    <scope>IDENTIFICATION</scope>
</reference>
<feature type="signal peptide" evidence="1">
    <location>
        <begin position="1"/>
        <end position="21"/>
    </location>
</feature>
<evidence type="ECO:0000313" key="3">
    <source>
        <dbReference type="EnsemblProtists" id="EKX48800"/>
    </source>
</evidence>
<dbReference type="Proteomes" id="UP000011087">
    <property type="component" value="Unassembled WGS sequence"/>
</dbReference>
<accession>L1JL55</accession>